<organism evidence="2 3">
    <name type="scientific">Fusarium zealandicum</name>
    <dbReference type="NCBI Taxonomy" id="1053134"/>
    <lineage>
        <taxon>Eukaryota</taxon>
        <taxon>Fungi</taxon>
        <taxon>Dikarya</taxon>
        <taxon>Ascomycota</taxon>
        <taxon>Pezizomycotina</taxon>
        <taxon>Sordariomycetes</taxon>
        <taxon>Hypocreomycetidae</taxon>
        <taxon>Hypocreales</taxon>
        <taxon>Nectriaceae</taxon>
        <taxon>Fusarium</taxon>
        <taxon>Fusarium staphyleae species complex</taxon>
    </lineage>
</organism>
<keyword evidence="3" id="KW-1185">Reference proteome</keyword>
<feature type="region of interest" description="Disordered" evidence="1">
    <location>
        <begin position="356"/>
        <end position="383"/>
    </location>
</feature>
<evidence type="ECO:0000313" key="3">
    <source>
        <dbReference type="Proteomes" id="UP000635477"/>
    </source>
</evidence>
<name>A0A8H4XI51_9HYPO</name>
<comment type="caution">
    <text evidence="2">The sequence shown here is derived from an EMBL/GenBank/DDBJ whole genome shotgun (WGS) entry which is preliminary data.</text>
</comment>
<sequence>MPEQQPLVKGDANSGDVHRDAPPRSYVTTAPPIVETDTIIVGVASPTITLGYPSRDGWFLSDFYAFNYLLKGLGSKQTWLTAADPKKLLKAYPQQNRHLLHGNPYHDRKIVLSEELINADELTMPTVVKNTDMISRFLEEVREASIDAYNKNVPLLLLVFCHGMITQEFLLNHQDQRRGLKLSELKEAIHPHCRATIYATACFSGGWVVTSPGNLHMDMTMLAAAGEEDMSNSWQRSVSGSKTYNGSIFASSVMSTLTSVSSPILVDSQAGQDLTPLQPDEATDEQIDTYNTFCRSILDSCANSVTRLAHKETFTFSAQSDQWDLPWTQRTGVPLQFFRLRWEALETVSFHATHPEMMLSDPSPRNPAWSGEAGVSRSGGDRIENEGRMEDEFISRQVQSEVAGMAEIFLQTCPGDWDSGWGHTVRYALESYIEGNVKACQDIDVAAMMSFRWELAHEADRIVQDFGLPVPSNQSCIMWNRDEWREKEVPKIDNFEARDSMVFYLFRDGHLTPIPAEFQGPPFDRFLFYLNAAVVQAQYSKERTEQVVLGILDSINTIKAFHQARVMDQALQSNKVLHRGRAWLKAIGRIRRSLSPRKRADSASSRRDRAGSNVSQRSRGNSEGLGNIPEFQPSDS</sequence>
<dbReference type="Proteomes" id="UP000635477">
    <property type="component" value="Unassembled WGS sequence"/>
</dbReference>
<dbReference type="AlphaFoldDB" id="A0A8H4XI51"/>
<reference evidence="2" key="1">
    <citation type="journal article" date="2020" name="BMC Genomics">
        <title>Correction to: Identification and distribution of gene clusters required for synthesis of sphingolipid metabolism inhibitors in diverse species of the filamentous fungus Fusarium.</title>
        <authorList>
            <person name="Kim H.S."/>
            <person name="Lohmar J.M."/>
            <person name="Busman M."/>
            <person name="Brown D.W."/>
            <person name="Naumann T.A."/>
            <person name="Divon H.H."/>
            <person name="Lysoe E."/>
            <person name="Uhlig S."/>
            <person name="Proctor R.H."/>
        </authorList>
    </citation>
    <scope>NUCLEOTIDE SEQUENCE</scope>
    <source>
        <strain evidence="2">NRRL 22465</strain>
    </source>
</reference>
<proteinExistence type="predicted"/>
<feature type="region of interest" description="Disordered" evidence="1">
    <location>
        <begin position="1"/>
        <end position="27"/>
    </location>
</feature>
<feature type="region of interest" description="Disordered" evidence="1">
    <location>
        <begin position="595"/>
        <end position="636"/>
    </location>
</feature>
<gene>
    <name evidence="2" type="ORF">FZEAL_7166</name>
</gene>
<evidence type="ECO:0000313" key="2">
    <source>
        <dbReference type="EMBL" id="KAF4976147.1"/>
    </source>
</evidence>
<accession>A0A8H4XI51</accession>
<feature type="compositionally biased region" description="Polar residues" evidence="1">
    <location>
        <begin position="612"/>
        <end position="621"/>
    </location>
</feature>
<dbReference type="EMBL" id="JABEYC010000566">
    <property type="protein sequence ID" value="KAF4976147.1"/>
    <property type="molecule type" value="Genomic_DNA"/>
</dbReference>
<dbReference type="OrthoDB" id="5242875at2759"/>
<feature type="compositionally biased region" description="Basic and acidic residues" evidence="1">
    <location>
        <begin position="598"/>
        <end position="610"/>
    </location>
</feature>
<evidence type="ECO:0000256" key="1">
    <source>
        <dbReference type="SAM" id="MobiDB-lite"/>
    </source>
</evidence>
<reference evidence="2" key="2">
    <citation type="submission" date="2020-05" db="EMBL/GenBank/DDBJ databases">
        <authorList>
            <person name="Kim H.-S."/>
            <person name="Proctor R.H."/>
            <person name="Brown D.W."/>
        </authorList>
    </citation>
    <scope>NUCLEOTIDE SEQUENCE</scope>
    <source>
        <strain evidence="2">NRRL 22465</strain>
    </source>
</reference>
<protein>
    <submittedName>
        <fullName evidence="2">Uncharacterized protein</fullName>
    </submittedName>
</protein>